<proteinExistence type="predicted"/>
<protein>
    <submittedName>
        <fullName evidence="1">Uncharacterized protein</fullName>
    </submittedName>
</protein>
<comment type="caution">
    <text evidence="1">The sequence shown here is derived from an EMBL/GenBank/DDBJ whole genome shotgun (WGS) entry which is preliminary data.</text>
</comment>
<feature type="non-terminal residue" evidence="1">
    <location>
        <position position="1"/>
    </location>
</feature>
<dbReference type="EMBL" id="LAZR01035707">
    <property type="protein sequence ID" value="KKL26791.1"/>
    <property type="molecule type" value="Genomic_DNA"/>
</dbReference>
<organism evidence="1">
    <name type="scientific">marine sediment metagenome</name>
    <dbReference type="NCBI Taxonomy" id="412755"/>
    <lineage>
        <taxon>unclassified sequences</taxon>
        <taxon>metagenomes</taxon>
        <taxon>ecological metagenomes</taxon>
    </lineage>
</organism>
<dbReference type="AlphaFoldDB" id="A0A0F9EAC2"/>
<gene>
    <name evidence="1" type="ORF">LCGC14_2391730</name>
</gene>
<evidence type="ECO:0000313" key="1">
    <source>
        <dbReference type="EMBL" id="KKL26791.1"/>
    </source>
</evidence>
<accession>A0A0F9EAC2</accession>
<name>A0A0F9EAC2_9ZZZZ</name>
<sequence length="26" mass="3110">KKQEVLKNKKGEKDNKWKVLMLLVVI</sequence>
<reference evidence="1" key="1">
    <citation type="journal article" date="2015" name="Nature">
        <title>Complex archaea that bridge the gap between prokaryotes and eukaryotes.</title>
        <authorList>
            <person name="Spang A."/>
            <person name="Saw J.H."/>
            <person name="Jorgensen S.L."/>
            <person name="Zaremba-Niedzwiedzka K."/>
            <person name="Martijn J."/>
            <person name="Lind A.E."/>
            <person name="van Eijk R."/>
            <person name="Schleper C."/>
            <person name="Guy L."/>
            <person name="Ettema T.J."/>
        </authorList>
    </citation>
    <scope>NUCLEOTIDE SEQUENCE</scope>
</reference>